<proteinExistence type="predicted"/>
<keyword evidence="2" id="KW-1133">Transmembrane helix</keyword>
<reference evidence="3 4" key="1">
    <citation type="journal article" date="2014" name="PLoS Genet.">
        <title>Analysis of the Phlebiopsis gigantea genome, transcriptome and secretome provides insight into its pioneer colonization strategies of wood.</title>
        <authorList>
            <person name="Hori C."/>
            <person name="Ishida T."/>
            <person name="Igarashi K."/>
            <person name="Samejima M."/>
            <person name="Suzuki H."/>
            <person name="Master E."/>
            <person name="Ferreira P."/>
            <person name="Ruiz-Duenas F.J."/>
            <person name="Held B."/>
            <person name="Canessa P."/>
            <person name="Larrondo L.F."/>
            <person name="Schmoll M."/>
            <person name="Druzhinina I.S."/>
            <person name="Kubicek C.P."/>
            <person name="Gaskell J.A."/>
            <person name="Kersten P."/>
            <person name="St John F."/>
            <person name="Glasner J."/>
            <person name="Sabat G."/>
            <person name="Splinter BonDurant S."/>
            <person name="Syed K."/>
            <person name="Yadav J."/>
            <person name="Mgbeahuruike A.C."/>
            <person name="Kovalchuk A."/>
            <person name="Asiegbu F.O."/>
            <person name="Lackner G."/>
            <person name="Hoffmeister D."/>
            <person name="Rencoret J."/>
            <person name="Gutierrez A."/>
            <person name="Sun H."/>
            <person name="Lindquist E."/>
            <person name="Barry K."/>
            <person name="Riley R."/>
            <person name="Grigoriev I.V."/>
            <person name="Henrissat B."/>
            <person name="Kues U."/>
            <person name="Berka R.M."/>
            <person name="Martinez A.T."/>
            <person name="Covert S.F."/>
            <person name="Blanchette R.A."/>
            <person name="Cullen D."/>
        </authorList>
    </citation>
    <scope>NUCLEOTIDE SEQUENCE [LARGE SCALE GENOMIC DNA]</scope>
    <source>
        <strain evidence="3 4">11061_1 CR5-6</strain>
    </source>
</reference>
<dbReference type="HOGENOM" id="CLU_966789_0_0_1"/>
<gene>
    <name evidence="3" type="ORF">PHLGIDRAFT_131089</name>
</gene>
<dbReference type="EMBL" id="KN840733">
    <property type="protein sequence ID" value="KIP01815.1"/>
    <property type="molecule type" value="Genomic_DNA"/>
</dbReference>
<dbReference type="OrthoDB" id="2719712at2759"/>
<dbReference type="Proteomes" id="UP000053257">
    <property type="component" value="Unassembled WGS sequence"/>
</dbReference>
<evidence type="ECO:0000256" key="2">
    <source>
        <dbReference type="SAM" id="Phobius"/>
    </source>
</evidence>
<accession>A0A0C3S2G2</accession>
<sequence>MFYPYAHVPIVALSFLAVVLIPTYRSLSAYTARRRRSAPQIASTYWFSNSTVLDPKGITHLAFSTCAPPESASFRQETPTVLRVFKFNTNSPRADTKHLSEVSDLPGALSLKGKERAKTPTVERASTKPKVHFEYNRISPEHSSGEAQPEAGPSRPRPVAREPTPPIRDDTGSTSDANQHFVKSARTIRGTDLKTVWWEDVNKKYFDSPPDPSLIPKLKVGDLFCSRIFSADPPSRNMWLYTDMSTWMKVEAGYTREDERCLKLTKKYREPSWVLEVWFKKSGREADD</sequence>
<keyword evidence="4" id="KW-1185">Reference proteome</keyword>
<feature type="region of interest" description="Disordered" evidence="1">
    <location>
        <begin position="110"/>
        <end position="183"/>
    </location>
</feature>
<name>A0A0C3S2G2_PHLG1</name>
<protein>
    <submittedName>
        <fullName evidence="3">Uncharacterized protein</fullName>
    </submittedName>
</protein>
<keyword evidence="2" id="KW-0812">Transmembrane</keyword>
<organism evidence="3 4">
    <name type="scientific">Phlebiopsis gigantea (strain 11061_1 CR5-6)</name>
    <name type="common">White-rot fungus</name>
    <name type="synonym">Peniophora gigantea</name>
    <dbReference type="NCBI Taxonomy" id="745531"/>
    <lineage>
        <taxon>Eukaryota</taxon>
        <taxon>Fungi</taxon>
        <taxon>Dikarya</taxon>
        <taxon>Basidiomycota</taxon>
        <taxon>Agaricomycotina</taxon>
        <taxon>Agaricomycetes</taxon>
        <taxon>Polyporales</taxon>
        <taxon>Phanerochaetaceae</taxon>
        <taxon>Phlebiopsis</taxon>
    </lineage>
</organism>
<evidence type="ECO:0000313" key="4">
    <source>
        <dbReference type="Proteomes" id="UP000053257"/>
    </source>
</evidence>
<evidence type="ECO:0000256" key="1">
    <source>
        <dbReference type="SAM" id="MobiDB-lite"/>
    </source>
</evidence>
<dbReference type="AlphaFoldDB" id="A0A0C3S2G2"/>
<evidence type="ECO:0000313" key="3">
    <source>
        <dbReference type="EMBL" id="KIP01815.1"/>
    </source>
</evidence>
<keyword evidence="2" id="KW-0472">Membrane</keyword>
<feature type="compositionally biased region" description="Basic and acidic residues" evidence="1">
    <location>
        <begin position="131"/>
        <end position="144"/>
    </location>
</feature>
<feature type="transmembrane region" description="Helical" evidence="2">
    <location>
        <begin position="6"/>
        <end position="27"/>
    </location>
</feature>